<dbReference type="InterPro" id="IPR000014">
    <property type="entry name" value="PAS"/>
</dbReference>
<keyword evidence="9" id="KW-1185">Reference proteome</keyword>
<accession>A0ABM7VMI0</accession>
<dbReference type="PANTHER" id="PTHR43304:SF1">
    <property type="entry name" value="PAC DOMAIN-CONTAINING PROTEIN"/>
    <property type="match status" value="1"/>
</dbReference>
<dbReference type="NCBIfam" id="TIGR00229">
    <property type="entry name" value="sensory_box"/>
    <property type="match status" value="1"/>
</dbReference>
<evidence type="ECO:0000256" key="4">
    <source>
        <dbReference type="ARBA" id="ARBA00022679"/>
    </source>
</evidence>
<dbReference type="InterPro" id="IPR003661">
    <property type="entry name" value="HisK_dim/P_dom"/>
</dbReference>
<dbReference type="InterPro" id="IPR052162">
    <property type="entry name" value="Sensor_kinase/Photoreceptor"/>
</dbReference>
<evidence type="ECO:0000256" key="2">
    <source>
        <dbReference type="ARBA" id="ARBA00012438"/>
    </source>
</evidence>
<dbReference type="SMART" id="SM00388">
    <property type="entry name" value="HisKA"/>
    <property type="match status" value="1"/>
</dbReference>
<dbReference type="InterPro" id="IPR005467">
    <property type="entry name" value="His_kinase_dom"/>
</dbReference>
<comment type="catalytic activity">
    <reaction evidence="1">
        <text>ATP + protein L-histidine = ADP + protein N-phospho-L-histidine.</text>
        <dbReference type="EC" id="2.7.13.3"/>
    </reaction>
</comment>
<dbReference type="Proteomes" id="UP001354989">
    <property type="component" value="Plasmid pPP7"/>
</dbReference>
<feature type="domain" description="PAS" evidence="7">
    <location>
        <begin position="36"/>
        <end position="70"/>
    </location>
</feature>
<dbReference type="Pfam" id="PF02518">
    <property type="entry name" value="HATPase_c"/>
    <property type="match status" value="1"/>
</dbReference>
<keyword evidence="3" id="KW-0597">Phosphoprotein</keyword>
<evidence type="ECO:0000256" key="1">
    <source>
        <dbReference type="ARBA" id="ARBA00000085"/>
    </source>
</evidence>
<dbReference type="InterPro" id="IPR003594">
    <property type="entry name" value="HATPase_dom"/>
</dbReference>
<keyword evidence="4" id="KW-0808">Transferase</keyword>
<dbReference type="Gene3D" id="3.30.450.20">
    <property type="entry name" value="PAS domain"/>
    <property type="match status" value="1"/>
</dbReference>
<dbReference type="PRINTS" id="PR00344">
    <property type="entry name" value="BCTRLSENSOR"/>
</dbReference>
<keyword evidence="5" id="KW-0418">Kinase</keyword>
<evidence type="ECO:0000313" key="9">
    <source>
        <dbReference type="Proteomes" id="UP001354989"/>
    </source>
</evidence>
<dbReference type="CDD" id="cd00130">
    <property type="entry name" value="PAS"/>
    <property type="match status" value="1"/>
</dbReference>
<sequence>MERVINSNTNQALEQENLLKIYDSLPVLCATICPSSGKILACNPSFSKVLLYENSEVIGKSLSYFFHPNDLDVALGVGNGIDTNKNLPAMEVGLLTKKGATIPVLFSVDLQYNKEGALQFINTTFQNNTAIKGIEKKLEDILTLTSHDLRSPLNSIGGLVNLLLRINGQHYDQRTISAMQIINQSILKMTDLVDDLPLLASNKERKVKKLICPENIVAEVLEQLDEEMTNTKGSVDVEGELPLVKVYKEEFKEAFCHLISNALSYHKIEEPPHVKISADRIGEQAIFKISDNGIGIEAKDFKKIFMIFRRVHNERNIQGLGLGLNKTKKIIDNHAGKIWVESKIGVGSDFFFSIPLEN</sequence>
<evidence type="ECO:0000256" key="5">
    <source>
        <dbReference type="ARBA" id="ARBA00022777"/>
    </source>
</evidence>
<dbReference type="EC" id="2.7.13.3" evidence="2"/>
<dbReference type="EMBL" id="AP025299">
    <property type="protein sequence ID" value="BDD02218.1"/>
    <property type="molecule type" value="Genomic_DNA"/>
</dbReference>
<gene>
    <name evidence="8" type="ORF">PEPS_44980</name>
</gene>
<name>A0ABM7VMI0_9BACT</name>
<dbReference type="SUPFAM" id="SSF55785">
    <property type="entry name" value="PYP-like sensor domain (PAS domain)"/>
    <property type="match status" value="1"/>
</dbReference>
<dbReference type="SMART" id="SM00387">
    <property type="entry name" value="HATPase_c"/>
    <property type="match status" value="1"/>
</dbReference>
<protein>
    <recommendedName>
        <fullName evidence="2">histidine kinase</fullName>
        <ecNumber evidence="2">2.7.13.3</ecNumber>
    </recommendedName>
</protein>
<dbReference type="PANTHER" id="PTHR43304">
    <property type="entry name" value="PHYTOCHROME-LIKE PROTEIN CPH1"/>
    <property type="match status" value="1"/>
</dbReference>
<organism evidence="8 9">
    <name type="scientific">Persicobacter psychrovividus</name>
    <dbReference type="NCBI Taxonomy" id="387638"/>
    <lineage>
        <taxon>Bacteria</taxon>
        <taxon>Pseudomonadati</taxon>
        <taxon>Bacteroidota</taxon>
        <taxon>Cytophagia</taxon>
        <taxon>Cytophagales</taxon>
        <taxon>Persicobacteraceae</taxon>
        <taxon>Persicobacter</taxon>
    </lineage>
</organism>
<evidence type="ECO:0000259" key="7">
    <source>
        <dbReference type="PROSITE" id="PS50112"/>
    </source>
</evidence>
<evidence type="ECO:0000313" key="8">
    <source>
        <dbReference type="EMBL" id="BDD02218.1"/>
    </source>
</evidence>
<geneLocation type="plasmid" evidence="8 9">
    <name>pPP7</name>
</geneLocation>
<dbReference type="Pfam" id="PF13426">
    <property type="entry name" value="PAS_9"/>
    <property type="match status" value="1"/>
</dbReference>
<dbReference type="InterPro" id="IPR004358">
    <property type="entry name" value="Sig_transdc_His_kin-like_C"/>
</dbReference>
<dbReference type="SUPFAM" id="SSF55874">
    <property type="entry name" value="ATPase domain of HSP90 chaperone/DNA topoisomerase II/histidine kinase"/>
    <property type="match status" value="1"/>
</dbReference>
<reference evidence="8 9" key="1">
    <citation type="submission" date="2021-12" db="EMBL/GenBank/DDBJ databases">
        <title>Genome sequencing of bacteria with rrn-lacking chromosome and rrn-plasmid.</title>
        <authorList>
            <person name="Anda M."/>
            <person name="Iwasaki W."/>
        </authorList>
    </citation>
    <scope>NUCLEOTIDE SEQUENCE [LARGE SCALE GENOMIC DNA]</scope>
    <source>
        <strain evidence="8 9">NBRC 101262</strain>
        <plasmid evidence="8 9">pPP7</plasmid>
    </source>
</reference>
<dbReference type="InterPro" id="IPR036097">
    <property type="entry name" value="HisK_dim/P_sf"/>
</dbReference>
<dbReference type="InterPro" id="IPR036890">
    <property type="entry name" value="HATPase_C_sf"/>
</dbReference>
<dbReference type="RefSeq" id="WP_338399462.1">
    <property type="nucleotide sequence ID" value="NZ_AP025299.1"/>
</dbReference>
<dbReference type="Gene3D" id="1.10.287.130">
    <property type="match status" value="1"/>
</dbReference>
<dbReference type="InterPro" id="IPR035965">
    <property type="entry name" value="PAS-like_dom_sf"/>
</dbReference>
<dbReference type="SMART" id="SM00091">
    <property type="entry name" value="PAS"/>
    <property type="match status" value="1"/>
</dbReference>
<proteinExistence type="predicted"/>
<keyword evidence="8" id="KW-0614">Plasmid</keyword>
<evidence type="ECO:0000256" key="3">
    <source>
        <dbReference type="ARBA" id="ARBA00022553"/>
    </source>
</evidence>
<dbReference type="Gene3D" id="3.30.565.10">
    <property type="entry name" value="Histidine kinase-like ATPase, C-terminal domain"/>
    <property type="match status" value="1"/>
</dbReference>
<dbReference type="SUPFAM" id="SSF47384">
    <property type="entry name" value="Homodimeric domain of signal transducing histidine kinase"/>
    <property type="match status" value="1"/>
</dbReference>
<evidence type="ECO:0000259" key="6">
    <source>
        <dbReference type="PROSITE" id="PS50109"/>
    </source>
</evidence>
<feature type="domain" description="Histidine kinase" evidence="6">
    <location>
        <begin position="144"/>
        <end position="358"/>
    </location>
</feature>
<dbReference type="PROSITE" id="PS50112">
    <property type="entry name" value="PAS"/>
    <property type="match status" value="1"/>
</dbReference>
<dbReference type="CDD" id="cd00082">
    <property type="entry name" value="HisKA"/>
    <property type="match status" value="1"/>
</dbReference>
<dbReference type="PROSITE" id="PS50109">
    <property type="entry name" value="HIS_KIN"/>
    <property type="match status" value="1"/>
</dbReference>